<protein>
    <submittedName>
        <fullName evidence="2">Uncharacterized protein</fullName>
    </submittedName>
</protein>
<gene>
    <name evidence="2" type="ORF">OJAV_G00183210</name>
</gene>
<reference evidence="2 3" key="2">
    <citation type="submission" date="2019-01" db="EMBL/GenBank/DDBJ databases">
        <title>A chromosome length genome reference of the Java medaka (oryzias javanicus).</title>
        <authorList>
            <person name="Herpin A."/>
            <person name="Takehana Y."/>
            <person name="Naruse K."/>
            <person name="Ansai S."/>
            <person name="Kawaguchi M."/>
        </authorList>
    </citation>
    <scope>NUCLEOTIDE SEQUENCE [LARGE SCALE GENOMIC DNA]</scope>
    <source>
        <strain evidence="2">RS831</strain>
        <tissue evidence="2">Whole body</tissue>
    </source>
</reference>
<evidence type="ECO:0000256" key="1">
    <source>
        <dbReference type="SAM" id="SignalP"/>
    </source>
</evidence>
<keyword evidence="1" id="KW-0732">Signal</keyword>
<proteinExistence type="predicted"/>
<feature type="signal peptide" evidence="1">
    <location>
        <begin position="1"/>
        <end position="43"/>
    </location>
</feature>
<sequence length="181" mass="20799">MEITAVMASAASTQGRGAARFSVNNYRFLVLLCLVFTPHSLAAKDFMRNERNTNPASFGLKHGADSLINEDQLEQVIEYLQEAVDEAHKQKDDHIRSADVVNLWDTTMKALYDQLQQLLMEPDSSPPVDELLKVSKRLVEKVRMYIDLKKKSLTAEVEDMERELEEIWEMSDSQEHFHTEL</sequence>
<name>A0A437CDE7_ORYJA</name>
<accession>A0A437CDE7</accession>
<evidence type="ECO:0000313" key="3">
    <source>
        <dbReference type="Proteomes" id="UP000283210"/>
    </source>
</evidence>
<dbReference type="OrthoDB" id="8446047at2759"/>
<keyword evidence="3" id="KW-1185">Reference proteome</keyword>
<dbReference type="EMBL" id="CM012454">
    <property type="protein sequence ID" value="RVE60658.1"/>
    <property type="molecule type" value="Genomic_DNA"/>
</dbReference>
<evidence type="ECO:0000313" key="2">
    <source>
        <dbReference type="EMBL" id="RVE60658.1"/>
    </source>
</evidence>
<organism evidence="2 3">
    <name type="scientific">Oryzias javanicus</name>
    <name type="common">Javanese ricefish</name>
    <name type="synonym">Aplocheilus javanicus</name>
    <dbReference type="NCBI Taxonomy" id="123683"/>
    <lineage>
        <taxon>Eukaryota</taxon>
        <taxon>Metazoa</taxon>
        <taxon>Chordata</taxon>
        <taxon>Craniata</taxon>
        <taxon>Vertebrata</taxon>
        <taxon>Euteleostomi</taxon>
        <taxon>Actinopterygii</taxon>
        <taxon>Neopterygii</taxon>
        <taxon>Teleostei</taxon>
        <taxon>Neoteleostei</taxon>
        <taxon>Acanthomorphata</taxon>
        <taxon>Ovalentaria</taxon>
        <taxon>Atherinomorphae</taxon>
        <taxon>Beloniformes</taxon>
        <taxon>Adrianichthyidae</taxon>
        <taxon>Oryziinae</taxon>
        <taxon>Oryzias</taxon>
    </lineage>
</organism>
<dbReference type="AlphaFoldDB" id="A0A437CDE7"/>
<dbReference type="Proteomes" id="UP000283210">
    <property type="component" value="Chromosome 18"/>
</dbReference>
<feature type="chain" id="PRO_5019301853" evidence="1">
    <location>
        <begin position="44"/>
        <end position="181"/>
    </location>
</feature>
<reference evidence="2 3" key="1">
    <citation type="submission" date="2018-11" db="EMBL/GenBank/DDBJ databases">
        <authorList>
            <person name="Lopez-Roques C."/>
            <person name="Donnadieu C."/>
            <person name="Bouchez O."/>
            <person name="Klopp C."/>
            <person name="Cabau C."/>
            <person name="Zahm M."/>
        </authorList>
    </citation>
    <scope>NUCLEOTIDE SEQUENCE [LARGE SCALE GENOMIC DNA]</scope>
    <source>
        <strain evidence="2">RS831</strain>
        <tissue evidence="2">Whole body</tissue>
    </source>
</reference>